<dbReference type="GeneID" id="25904983"/>
<gene>
    <name evidence="2" type="ORF">SARC_04479</name>
</gene>
<reference evidence="2 3" key="1">
    <citation type="submission" date="2011-02" db="EMBL/GenBank/DDBJ databases">
        <title>The Genome Sequence of Sphaeroforma arctica JP610.</title>
        <authorList>
            <consortium name="The Broad Institute Genome Sequencing Platform"/>
            <person name="Russ C."/>
            <person name="Cuomo C."/>
            <person name="Young S.K."/>
            <person name="Zeng Q."/>
            <person name="Gargeya S."/>
            <person name="Alvarado L."/>
            <person name="Berlin A."/>
            <person name="Chapman S.B."/>
            <person name="Chen Z."/>
            <person name="Freedman E."/>
            <person name="Gellesch M."/>
            <person name="Goldberg J."/>
            <person name="Griggs A."/>
            <person name="Gujja S."/>
            <person name="Heilman E."/>
            <person name="Heiman D."/>
            <person name="Howarth C."/>
            <person name="Mehta T."/>
            <person name="Neiman D."/>
            <person name="Pearson M."/>
            <person name="Roberts A."/>
            <person name="Saif S."/>
            <person name="Shea T."/>
            <person name="Shenoy N."/>
            <person name="Sisk P."/>
            <person name="Stolte C."/>
            <person name="Sykes S."/>
            <person name="White J."/>
            <person name="Yandava C."/>
            <person name="Burger G."/>
            <person name="Gray M.W."/>
            <person name="Holland P.W.H."/>
            <person name="King N."/>
            <person name="Lang F.B.F."/>
            <person name="Roger A.J."/>
            <person name="Ruiz-Trillo I."/>
            <person name="Haas B."/>
            <person name="Nusbaum C."/>
            <person name="Birren B."/>
        </authorList>
    </citation>
    <scope>NUCLEOTIDE SEQUENCE [LARGE SCALE GENOMIC DNA]</scope>
    <source>
        <strain evidence="2 3">JP610</strain>
    </source>
</reference>
<keyword evidence="3" id="KW-1185">Reference proteome</keyword>
<accession>A0A0L0G4T2</accession>
<evidence type="ECO:0000313" key="2">
    <source>
        <dbReference type="EMBL" id="KNC83263.1"/>
    </source>
</evidence>
<proteinExistence type="predicted"/>
<dbReference type="Proteomes" id="UP000054560">
    <property type="component" value="Unassembled WGS sequence"/>
</dbReference>
<organism evidence="2 3">
    <name type="scientific">Sphaeroforma arctica JP610</name>
    <dbReference type="NCBI Taxonomy" id="667725"/>
    <lineage>
        <taxon>Eukaryota</taxon>
        <taxon>Ichthyosporea</taxon>
        <taxon>Ichthyophonida</taxon>
        <taxon>Sphaeroforma</taxon>
    </lineage>
</organism>
<evidence type="ECO:0000256" key="1">
    <source>
        <dbReference type="SAM" id="MobiDB-lite"/>
    </source>
</evidence>
<name>A0A0L0G4T2_9EUKA</name>
<feature type="compositionally biased region" description="Polar residues" evidence="1">
    <location>
        <begin position="292"/>
        <end position="307"/>
    </location>
</feature>
<evidence type="ECO:0000313" key="3">
    <source>
        <dbReference type="Proteomes" id="UP000054560"/>
    </source>
</evidence>
<protein>
    <submittedName>
        <fullName evidence="2">Uncharacterized protein</fullName>
    </submittedName>
</protein>
<feature type="compositionally biased region" description="Basic and acidic residues" evidence="1">
    <location>
        <begin position="311"/>
        <end position="323"/>
    </location>
</feature>
<feature type="region of interest" description="Disordered" evidence="1">
    <location>
        <begin position="260"/>
        <end position="323"/>
    </location>
</feature>
<dbReference type="EMBL" id="KQ241849">
    <property type="protein sequence ID" value="KNC83263.1"/>
    <property type="molecule type" value="Genomic_DNA"/>
</dbReference>
<dbReference type="RefSeq" id="XP_014157165.1">
    <property type="nucleotide sequence ID" value="XM_014301690.1"/>
</dbReference>
<dbReference type="AlphaFoldDB" id="A0A0L0G4T2"/>
<sequence>MDFTRGNKNPRKRVNEVEFNRFDRTALHQPEEDFNSDEVIELNKSVDEYTRQMEIAHKEHRDADVSYYASIIAIKQKRIDQLLQARRGQDLQDNQKYKRQISRLKSNWDANSKQVEFINNHDLATLTHKLNAFTVMLETNDNAPQQWISALMQSFDPAGTSYLILQRHQHELDAGRDWPAVCCTDITKDKAQRWYEFLVMHVYCKNIGNNDRESLYTELRRKYATEARDKGHETKFYLSRLTWEQFYVTVSTLYPAHRVTSKGKTVNKKPRELPDQGYLSRQTSDDKPHLTRPNQTRARDSTQSTRPNKWVHAEPKDKEPPYKDIKKCADAQCGYDMYQLTPNGYWNRKHAPNCTHFLTKCDKCENTNGYHWQVLRQEARH</sequence>